<sequence length="389" mass="39353">MLSGMSNGVLEFEGFRLEPAERRLTRDGAVVDISGRYLDALLLLARRPGELVTKDRFMAEVWRGVPVTDEALTQCIRSLRRALGDEASRPRFIETVPRHGYRFVADVQALVPGHAATAPTAAPACDPSALFPDSPSTQTSPVSPPSSHSSAKLKDESPLNSWSGRSQWLLIAAAGLVGGAGAGLVGGIAYGMLAATDPPSGTGAISILLVMTCLCVLIGLLGGLAVGSGAALGRVVARGRLFPLMAGGAFGGLMVGALGRLIGLDAFSLLIGTRPLAITGGSEGLIIGAIAGVALWLVERDRSGPTPALVGRGALLGAIAGLLVTLGGGRLMAGSLAGLAATHPDAPLARLLGGTSPLLVVGAGAVEGAIFIAALTLAFALVLRGRFAA</sequence>
<feature type="transmembrane region" description="Helical" evidence="4">
    <location>
        <begin position="358"/>
        <end position="383"/>
    </location>
</feature>
<name>A0ABP7S4C0_9SPHN</name>
<organism evidence="6 7">
    <name type="scientific">Sphingomonas humi</name>
    <dbReference type="NCBI Taxonomy" id="335630"/>
    <lineage>
        <taxon>Bacteria</taxon>
        <taxon>Pseudomonadati</taxon>
        <taxon>Pseudomonadota</taxon>
        <taxon>Alphaproteobacteria</taxon>
        <taxon>Sphingomonadales</taxon>
        <taxon>Sphingomonadaceae</taxon>
        <taxon>Sphingomonas</taxon>
    </lineage>
</organism>
<dbReference type="Proteomes" id="UP001501310">
    <property type="component" value="Unassembled WGS sequence"/>
</dbReference>
<keyword evidence="7" id="KW-1185">Reference proteome</keyword>
<feature type="DNA-binding region" description="OmpR/PhoB-type" evidence="2">
    <location>
        <begin position="7"/>
        <end position="105"/>
    </location>
</feature>
<dbReference type="SMART" id="SM00862">
    <property type="entry name" value="Trans_reg_C"/>
    <property type="match status" value="1"/>
</dbReference>
<feature type="region of interest" description="Disordered" evidence="3">
    <location>
        <begin position="126"/>
        <end position="160"/>
    </location>
</feature>
<feature type="transmembrane region" description="Helical" evidence="4">
    <location>
        <begin position="244"/>
        <end position="264"/>
    </location>
</feature>
<feature type="transmembrane region" description="Helical" evidence="4">
    <location>
        <begin position="309"/>
        <end position="329"/>
    </location>
</feature>
<keyword evidence="4" id="KW-1133">Transmembrane helix</keyword>
<accession>A0ABP7S4C0</accession>
<keyword evidence="4" id="KW-0472">Membrane</keyword>
<evidence type="ECO:0000256" key="2">
    <source>
        <dbReference type="PROSITE-ProRule" id="PRU01091"/>
    </source>
</evidence>
<feature type="domain" description="OmpR/PhoB-type" evidence="5">
    <location>
        <begin position="7"/>
        <end position="105"/>
    </location>
</feature>
<dbReference type="PROSITE" id="PS51755">
    <property type="entry name" value="OMPR_PHOB"/>
    <property type="match status" value="1"/>
</dbReference>
<evidence type="ECO:0000259" key="5">
    <source>
        <dbReference type="PROSITE" id="PS51755"/>
    </source>
</evidence>
<feature type="transmembrane region" description="Helical" evidence="4">
    <location>
        <begin position="276"/>
        <end position="297"/>
    </location>
</feature>
<dbReference type="SUPFAM" id="SSF46894">
    <property type="entry name" value="C-terminal effector domain of the bipartite response regulators"/>
    <property type="match status" value="1"/>
</dbReference>
<dbReference type="Gene3D" id="1.10.10.10">
    <property type="entry name" value="Winged helix-like DNA-binding domain superfamily/Winged helix DNA-binding domain"/>
    <property type="match status" value="1"/>
</dbReference>
<feature type="transmembrane region" description="Helical" evidence="4">
    <location>
        <begin position="205"/>
        <end position="232"/>
    </location>
</feature>
<proteinExistence type="predicted"/>
<feature type="transmembrane region" description="Helical" evidence="4">
    <location>
        <begin position="168"/>
        <end position="193"/>
    </location>
</feature>
<keyword evidence="4" id="KW-0812">Transmembrane</keyword>
<dbReference type="EMBL" id="BAAAZD010000002">
    <property type="protein sequence ID" value="GAA4006336.1"/>
    <property type="molecule type" value="Genomic_DNA"/>
</dbReference>
<dbReference type="InterPro" id="IPR036388">
    <property type="entry name" value="WH-like_DNA-bd_sf"/>
</dbReference>
<comment type="caution">
    <text evidence="6">The sequence shown here is derived from an EMBL/GenBank/DDBJ whole genome shotgun (WGS) entry which is preliminary data.</text>
</comment>
<reference evidence="7" key="1">
    <citation type="journal article" date="2019" name="Int. J. Syst. Evol. Microbiol.">
        <title>The Global Catalogue of Microorganisms (GCM) 10K type strain sequencing project: providing services to taxonomists for standard genome sequencing and annotation.</title>
        <authorList>
            <consortium name="The Broad Institute Genomics Platform"/>
            <consortium name="The Broad Institute Genome Sequencing Center for Infectious Disease"/>
            <person name="Wu L."/>
            <person name="Ma J."/>
        </authorList>
    </citation>
    <scope>NUCLEOTIDE SEQUENCE [LARGE SCALE GENOMIC DNA]</scope>
    <source>
        <strain evidence="7">JCM 16603</strain>
    </source>
</reference>
<dbReference type="InterPro" id="IPR016032">
    <property type="entry name" value="Sig_transdc_resp-reg_C-effctor"/>
</dbReference>
<dbReference type="PANTHER" id="PTHR47691:SF3">
    <property type="entry name" value="HTH-TYPE TRANSCRIPTIONAL REGULATOR RV0890C-RELATED"/>
    <property type="match status" value="1"/>
</dbReference>
<dbReference type="CDD" id="cd00383">
    <property type="entry name" value="trans_reg_C"/>
    <property type="match status" value="1"/>
</dbReference>
<dbReference type="Pfam" id="PF00486">
    <property type="entry name" value="Trans_reg_C"/>
    <property type="match status" value="1"/>
</dbReference>
<evidence type="ECO:0000256" key="4">
    <source>
        <dbReference type="SAM" id="Phobius"/>
    </source>
</evidence>
<evidence type="ECO:0000313" key="6">
    <source>
        <dbReference type="EMBL" id="GAA4006336.1"/>
    </source>
</evidence>
<dbReference type="InterPro" id="IPR001867">
    <property type="entry name" value="OmpR/PhoB-type_DNA-bd"/>
</dbReference>
<evidence type="ECO:0000256" key="3">
    <source>
        <dbReference type="SAM" id="MobiDB-lite"/>
    </source>
</evidence>
<protein>
    <recommendedName>
        <fullName evidence="5">OmpR/PhoB-type domain-containing protein</fullName>
    </recommendedName>
</protein>
<evidence type="ECO:0000256" key="1">
    <source>
        <dbReference type="ARBA" id="ARBA00023125"/>
    </source>
</evidence>
<feature type="compositionally biased region" description="Low complexity" evidence="3">
    <location>
        <begin position="132"/>
        <end position="150"/>
    </location>
</feature>
<keyword evidence="1 2" id="KW-0238">DNA-binding</keyword>
<dbReference type="PANTHER" id="PTHR47691">
    <property type="entry name" value="REGULATOR-RELATED"/>
    <property type="match status" value="1"/>
</dbReference>
<gene>
    <name evidence="6" type="ORF">GCM10022211_18750</name>
</gene>
<evidence type="ECO:0000313" key="7">
    <source>
        <dbReference type="Proteomes" id="UP001501310"/>
    </source>
</evidence>